<evidence type="ECO:0000313" key="2">
    <source>
        <dbReference type="Proteomes" id="UP000288178"/>
    </source>
</evidence>
<reference evidence="1 2" key="1">
    <citation type="submission" date="2019-01" db="EMBL/GenBank/DDBJ databases">
        <authorList>
            <person name="Chen W.-M."/>
        </authorList>
    </citation>
    <scope>NUCLEOTIDE SEQUENCE [LARGE SCALE GENOMIC DNA]</scope>
    <source>
        <strain evidence="1 2">ICH-3</strain>
    </source>
</reference>
<evidence type="ECO:0000313" key="1">
    <source>
        <dbReference type="EMBL" id="RVT54352.1"/>
    </source>
</evidence>
<keyword evidence="2" id="KW-1185">Reference proteome</keyword>
<dbReference type="Proteomes" id="UP000288178">
    <property type="component" value="Unassembled WGS sequence"/>
</dbReference>
<dbReference type="EMBL" id="SACT01000001">
    <property type="protein sequence ID" value="RVT54352.1"/>
    <property type="molecule type" value="Genomic_DNA"/>
</dbReference>
<name>A0A3S2U5T7_9BURK</name>
<accession>A0A3S2U5T7</accession>
<dbReference type="AlphaFoldDB" id="A0A3S2U5T7"/>
<organism evidence="1 2">
    <name type="scientific">Rubrivivax albus</name>
    <dbReference type="NCBI Taxonomy" id="2499835"/>
    <lineage>
        <taxon>Bacteria</taxon>
        <taxon>Pseudomonadati</taxon>
        <taxon>Pseudomonadota</taxon>
        <taxon>Betaproteobacteria</taxon>
        <taxon>Burkholderiales</taxon>
        <taxon>Sphaerotilaceae</taxon>
        <taxon>Rubrivivax</taxon>
    </lineage>
</organism>
<proteinExistence type="predicted"/>
<gene>
    <name evidence="1" type="ORF">ENE75_05770</name>
</gene>
<protein>
    <submittedName>
        <fullName evidence="1">Uncharacterized protein</fullName>
    </submittedName>
</protein>
<sequence>MRQMLRSARHAAHLFFRSQLSLKLRGGVRLEFVDSRGRRTESPAEAEARRQRAELGRMVGELAQCLDADPDIRPELRHLAYLETALRQQGLAALQTLPVDVLHKALDQFEGLVSNWSPTGLATLRSKMAVAVNERSAEETAASVSAPVSRTTV</sequence>
<comment type="caution">
    <text evidence="1">The sequence shown here is derived from an EMBL/GenBank/DDBJ whole genome shotgun (WGS) entry which is preliminary data.</text>
</comment>